<comment type="caution">
    <text evidence="2">The sequence shown here is derived from an EMBL/GenBank/DDBJ whole genome shotgun (WGS) entry which is preliminary data.</text>
</comment>
<evidence type="ECO:0000313" key="2">
    <source>
        <dbReference type="EMBL" id="GAA0916142.1"/>
    </source>
</evidence>
<dbReference type="SMART" id="SM00530">
    <property type="entry name" value="HTH_XRE"/>
    <property type="match status" value="1"/>
</dbReference>
<protein>
    <submittedName>
        <fullName evidence="2">Helix-turn-helix transcriptional regulator</fullName>
    </submittedName>
</protein>
<dbReference type="Proteomes" id="UP001501578">
    <property type="component" value="Unassembled WGS sequence"/>
</dbReference>
<organism evidence="2 3">
    <name type="scientific">Nonomuraea longicatena</name>
    <dbReference type="NCBI Taxonomy" id="83682"/>
    <lineage>
        <taxon>Bacteria</taxon>
        <taxon>Bacillati</taxon>
        <taxon>Actinomycetota</taxon>
        <taxon>Actinomycetes</taxon>
        <taxon>Streptosporangiales</taxon>
        <taxon>Streptosporangiaceae</taxon>
        <taxon>Nonomuraea</taxon>
    </lineage>
</organism>
<evidence type="ECO:0000259" key="1">
    <source>
        <dbReference type="PROSITE" id="PS50943"/>
    </source>
</evidence>
<name>A0ABN1NT39_9ACTN</name>
<dbReference type="CDD" id="cd00093">
    <property type="entry name" value="HTH_XRE"/>
    <property type="match status" value="1"/>
</dbReference>
<keyword evidence="3" id="KW-1185">Reference proteome</keyword>
<dbReference type="Pfam" id="PF13560">
    <property type="entry name" value="HTH_31"/>
    <property type="match status" value="1"/>
</dbReference>
<dbReference type="InterPro" id="IPR043917">
    <property type="entry name" value="DUF5753"/>
</dbReference>
<sequence>MAATQVPHCHDSLTLSRLAFIMRVPTARLQDVGTEIFRAAHGTLVPMPMKSPTVRHRRLGRELRRLREEADLTTNEAAHRLGWSLSKVHRVEGGRIMVSETDLIHACDLFGADSYTKGGLIQLARDANRRGWWTAYSDVFTGGYVALEAEATAIHKWEPLLIPGLLQSEDYAREVIRARHPNLGAGELERRVDARMLRKINVVGPNAPALHALIDEAALRRLVGSPDIMDRQLGDLLQAMTWTHITVQILPLSAGAHPGMEGAFSVLNFDPEDPAVGYVESPAGEVYVEAADQVRSLTLLFERLAGACLSPEKSAVLIAAVRSNDDLP</sequence>
<dbReference type="SUPFAM" id="SSF47413">
    <property type="entry name" value="lambda repressor-like DNA-binding domains"/>
    <property type="match status" value="1"/>
</dbReference>
<feature type="domain" description="HTH cro/C1-type" evidence="1">
    <location>
        <begin position="63"/>
        <end position="117"/>
    </location>
</feature>
<dbReference type="EMBL" id="BAAAHQ010000004">
    <property type="protein sequence ID" value="GAA0916142.1"/>
    <property type="molecule type" value="Genomic_DNA"/>
</dbReference>
<reference evidence="2 3" key="1">
    <citation type="journal article" date="2019" name="Int. J. Syst. Evol. Microbiol.">
        <title>The Global Catalogue of Microorganisms (GCM) 10K type strain sequencing project: providing services to taxonomists for standard genome sequencing and annotation.</title>
        <authorList>
            <consortium name="The Broad Institute Genomics Platform"/>
            <consortium name="The Broad Institute Genome Sequencing Center for Infectious Disease"/>
            <person name="Wu L."/>
            <person name="Ma J."/>
        </authorList>
    </citation>
    <scope>NUCLEOTIDE SEQUENCE [LARGE SCALE GENOMIC DNA]</scope>
    <source>
        <strain evidence="2 3">JCM 11136</strain>
    </source>
</reference>
<dbReference type="InterPro" id="IPR001387">
    <property type="entry name" value="Cro/C1-type_HTH"/>
</dbReference>
<accession>A0ABN1NT39</accession>
<dbReference type="PROSITE" id="PS50943">
    <property type="entry name" value="HTH_CROC1"/>
    <property type="match status" value="1"/>
</dbReference>
<proteinExistence type="predicted"/>
<dbReference type="InterPro" id="IPR010982">
    <property type="entry name" value="Lambda_DNA-bd_dom_sf"/>
</dbReference>
<evidence type="ECO:0000313" key="3">
    <source>
        <dbReference type="Proteomes" id="UP001501578"/>
    </source>
</evidence>
<dbReference type="Gene3D" id="1.10.260.40">
    <property type="entry name" value="lambda repressor-like DNA-binding domains"/>
    <property type="match status" value="1"/>
</dbReference>
<dbReference type="Pfam" id="PF19054">
    <property type="entry name" value="DUF5753"/>
    <property type="match status" value="1"/>
</dbReference>
<gene>
    <name evidence="2" type="ORF">GCM10009560_11080</name>
</gene>